<dbReference type="InterPro" id="IPR006311">
    <property type="entry name" value="TAT_signal"/>
</dbReference>
<dbReference type="PROSITE" id="PS51318">
    <property type="entry name" value="TAT"/>
    <property type="match status" value="1"/>
</dbReference>
<protein>
    <submittedName>
        <fullName evidence="2">Twin-arginine translocation signal domain-containing protein</fullName>
    </submittedName>
</protein>
<proteinExistence type="predicted"/>
<evidence type="ECO:0000256" key="1">
    <source>
        <dbReference type="SAM" id="MobiDB-lite"/>
    </source>
</evidence>
<feature type="compositionally biased region" description="Polar residues" evidence="1">
    <location>
        <begin position="8"/>
        <end position="21"/>
    </location>
</feature>
<gene>
    <name evidence="2" type="ORF">GNZ12_38790</name>
</gene>
<dbReference type="Proteomes" id="UP000652198">
    <property type="component" value="Unassembled WGS sequence"/>
</dbReference>
<evidence type="ECO:0000313" key="3">
    <source>
        <dbReference type="Proteomes" id="UP000652198"/>
    </source>
</evidence>
<sequence length="71" mass="7696">MSRKWRDASTSAVAHTATQPDASRREFLKLGMTLAAAAGGGLLLGFEVPARGGEVRSFPIGRRRQRNGRKD</sequence>
<organism evidence="2 3">
    <name type="scientific">Paraburkholderia solitsugae</name>
    <dbReference type="NCBI Taxonomy" id="2675748"/>
    <lineage>
        <taxon>Bacteria</taxon>
        <taxon>Pseudomonadati</taxon>
        <taxon>Pseudomonadota</taxon>
        <taxon>Betaproteobacteria</taxon>
        <taxon>Burkholderiales</taxon>
        <taxon>Burkholderiaceae</taxon>
        <taxon>Paraburkholderia</taxon>
    </lineage>
</organism>
<feature type="region of interest" description="Disordered" evidence="1">
    <location>
        <begin position="1"/>
        <end position="22"/>
    </location>
</feature>
<dbReference type="InterPro" id="IPR019546">
    <property type="entry name" value="TAT_signal_bac_arc"/>
</dbReference>
<name>A0ABX2C4W7_9BURK</name>
<keyword evidence="3" id="KW-1185">Reference proteome</keyword>
<accession>A0ABX2C4W7</accession>
<dbReference type="NCBIfam" id="TIGR01409">
    <property type="entry name" value="TAT_signal_seq"/>
    <property type="match status" value="1"/>
</dbReference>
<comment type="caution">
    <text evidence="2">The sequence shown here is derived from an EMBL/GenBank/DDBJ whole genome shotgun (WGS) entry which is preliminary data.</text>
</comment>
<reference evidence="2 3" key="1">
    <citation type="submission" date="2019-11" db="EMBL/GenBank/DDBJ databases">
        <title>Metabolism of dissolved organic matter in forest soils.</title>
        <authorList>
            <person name="Cyle K.T."/>
            <person name="Wilhelm R.C."/>
            <person name="Martinez C.E."/>
        </authorList>
    </citation>
    <scope>NUCLEOTIDE SEQUENCE [LARGE SCALE GENOMIC DNA]</scope>
    <source>
        <strain evidence="2 3">1N</strain>
    </source>
</reference>
<dbReference type="EMBL" id="WOEY01000155">
    <property type="protein sequence ID" value="NPT47140.1"/>
    <property type="molecule type" value="Genomic_DNA"/>
</dbReference>
<evidence type="ECO:0000313" key="2">
    <source>
        <dbReference type="EMBL" id="NPT47140.1"/>
    </source>
</evidence>